<reference evidence="2" key="2">
    <citation type="submission" date="2020-05" db="UniProtKB">
        <authorList>
            <consortium name="EnsemblMetazoa"/>
        </authorList>
    </citation>
    <scope>IDENTIFICATION</scope>
    <source>
        <strain evidence="2">IAEA</strain>
    </source>
</reference>
<keyword evidence="1" id="KW-1133">Transmembrane helix</keyword>
<name>A0A1A9WLB7_9MUSC</name>
<keyword evidence="3" id="KW-1185">Reference proteome</keyword>
<evidence type="ECO:0000313" key="2">
    <source>
        <dbReference type="EnsemblMetazoa" id="GBRI023753-PA"/>
    </source>
</evidence>
<dbReference type="VEuPathDB" id="VectorBase:GBRI023753"/>
<dbReference type="AlphaFoldDB" id="A0A1A9WLB7"/>
<accession>A0A1A9WLB7</accession>
<feature type="transmembrane region" description="Helical" evidence="1">
    <location>
        <begin position="51"/>
        <end position="73"/>
    </location>
</feature>
<proteinExistence type="predicted"/>
<protein>
    <submittedName>
        <fullName evidence="2">Uncharacterized protein</fullName>
    </submittedName>
</protein>
<reference evidence="3" key="1">
    <citation type="submission" date="2014-03" db="EMBL/GenBank/DDBJ databases">
        <authorList>
            <person name="Aksoy S."/>
            <person name="Warren W."/>
            <person name="Wilson R.K."/>
        </authorList>
    </citation>
    <scope>NUCLEOTIDE SEQUENCE [LARGE SCALE GENOMIC DNA]</scope>
    <source>
        <strain evidence="3">IAEA</strain>
    </source>
</reference>
<sequence>MAGYRDITKMQNNHLNFSTSINDVTRRNTINDVISYETVQMMLSYETVQMMLFYETIQVMLFIALTSAVMPFFTIFSTTSRTSFVFRDPMKYNHQFFPLDLNNTGKDKKLNENISFSQEGEESDLISMKLYWKEKTNFLH</sequence>
<keyword evidence="1" id="KW-0812">Transmembrane</keyword>
<organism evidence="2 3">
    <name type="scientific">Glossina brevipalpis</name>
    <dbReference type="NCBI Taxonomy" id="37001"/>
    <lineage>
        <taxon>Eukaryota</taxon>
        <taxon>Metazoa</taxon>
        <taxon>Ecdysozoa</taxon>
        <taxon>Arthropoda</taxon>
        <taxon>Hexapoda</taxon>
        <taxon>Insecta</taxon>
        <taxon>Pterygota</taxon>
        <taxon>Neoptera</taxon>
        <taxon>Endopterygota</taxon>
        <taxon>Diptera</taxon>
        <taxon>Brachycera</taxon>
        <taxon>Muscomorpha</taxon>
        <taxon>Hippoboscoidea</taxon>
        <taxon>Glossinidae</taxon>
        <taxon>Glossina</taxon>
    </lineage>
</organism>
<keyword evidence="1" id="KW-0472">Membrane</keyword>
<evidence type="ECO:0000256" key="1">
    <source>
        <dbReference type="SAM" id="Phobius"/>
    </source>
</evidence>
<dbReference type="EnsemblMetazoa" id="GBRI023753-RA">
    <property type="protein sequence ID" value="GBRI023753-PA"/>
    <property type="gene ID" value="GBRI023753"/>
</dbReference>
<dbReference type="Proteomes" id="UP000091820">
    <property type="component" value="Unassembled WGS sequence"/>
</dbReference>
<evidence type="ECO:0000313" key="3">
    <source>
        <dbReference type="Proteomes" id="UP000091820"/>
    </source>
</evidence>